<dbReference type="GO" id="GO:0007131">
    <property type="term" value="P:reciprocal meiotic recombination"/>
    <property type="evidence" value="ECO:0007669"/>
    <property type="project" value="TreeGrafter"/>
</dbReference>
<keyword evidence="2" id="KW-0539">Nucleus</keyword>
<dbReference type="GO" id="GO:0042148">
    <property type="term" value="P:DNA strand invasion"/>
    <property type="evidence" value="ECO:0007669"/>
    <property type="project" value="TreeGrafter"/>
</dbReference>
<dbReference type="PANTHER" id="PTHR46457:SF1">
    <property type="entry name" value="DNA REPAIR PROTEIN RAD51 HOMOLOG 4"/>
    <property type="match status" value="1"/>
</dbReference>
<dbReference type="GO" id="GO:0005815">
    <property type="term" value="C:microtubule organizing center"/>
    <property type="evidence" value="ECO:0007669"/>
    <property type="project" value="TreeGrafter"/>
</dbReference>
<dbReference type="GO" id="GO:0003697">
    <property type="term" value="F:single-stranded DNA binding"/>
    <property type="evidence" value="ECO:0007669"/>
    <property type="project" value="TreeGrafter"/>
</dbReference>
<dbReference type="PROSITE" id="PS50162">
    <property type="entry name" value="RECA_2"/>
    <property type="match status" value="1"/>
</dbReference>
<dbReference type="GO" id="GO:0000723">
    <property type="term" value="P:telomere maintenance"/>
    <property type="evidence" value="ECO:0007669"/>
    <property type="project" value="TreeGrafter"/>
</dbReference>
<dbReference type="Proteomes" id="UP000298030">
    <property type="component" value="Unassembled WGS sequence"/>
</dbReference>
<dbReference type="OrthoDB" id="336321at2759"/>
<name>A0A4Y7STF8_COPMI</name>
<dbReference type="GO" id="GO:0140664">
    <property type="term" value="F:ATP-dependent DNA damage sensor activity"/>
    <property type="evidence" value="ECO:0007669"/>
    <property type="project" value="InterPro"/>
</dbReference>
<organism evidence="4 5">
    <name type="scientific">Coprinellus micaceus</name>
    <name type="common">Glistening ink-cap mushroom</name>
    <name type="synonym">Coprinus micaceus</name>
    <dbReference type="NCBI Taxonomy" id="71717"/>
    <lineage>
        <taxon>Eukaryota</taxon>
        <taxon>Fungi</taxon>
        <taxon>Dikarya</taxon>
        <taxon>Basidiomycota</taxon>
        <taxon>Agaricomycotina</taxon>
        <taxon>Agaricomycetes</taxon>
        <taxon>Agaricomycetidae</taxon>
        <taxon>Agaricales</taxon>
        <taxon>Agaricineae</taxon>
        <taxon>Psathyrellaceae</taxon>
        <taxon>Coprinellus</taxon>
    </lineage>
</organism>
<accession>A0A4Y7STF8</accession>
<evidence type="ECO:0000259" key="3">
    <source>
        <dbReference type="PROSITE" id="PS50162"/>
    </source>
</evidence>
<dbReference type="InterPro" id="IPR020588">
    <property type="entry name" value="RecA_ATP-bd"/>
</dbReference>
<gene>
    <name evidence="4" type="ORF">FA13DRAFT_1756648</name>
</gene>
<feature type="domain" description="RecA family profile 1" evidence="3">
    <location>
        <begin position="74"/>
        <end position="230"/>
    </location>
</feature>
<dbReference type="GO" id="GO:0000724">
    <property type="term" value="P:double-strand break repair via homologous recombination"/>
    <property type="evidence" value="ECO:0007669"/>
    <property type="project" value="TreeGrafter"/>
</dbReference>
<dbReference type="Gene3D" id="3.40.50.300">
    <property type="entry name" value="P-loop containing nucleotide triphosphate hydrolases"/>
    <property type="match status" value="1"/>
</dbReference>
<sequence>MRLSSFIPTISAETVSHLEEYGIRTDSDLLFTPLFELYRRLPRNTLGLQDLAGLCTTVTGLSAAEAILGGDLLETELLGVGDGRIDELLRGLGGKRVIEISGDRGTGKSTLALNIALNHLLEHPNERVAWVDTLGDFSPAAACDILRSSMQVSLAFDTDTLHSVLDELFEYTAASDPPRILAIDAIAPLLGPILSGITSHGHALMTDLMLRLKTIANESRCTVLVINNATLKEPYDASKTNQERKPALGPTFTFMTDTTLWLSQKAPEIDEEAAEKTSHLRILKSRTKAAGAYLPYCVVQGRFQSSEPRTDDKGEELGDMPL</sequence>
<keyword evidence="5" id="KW-1185">Reference proteome</keyword>
<evidence type="ECO:0000313" key="5">
    <source>
        <dbReference type="Proteomes" id="UP000298030"/>
    </source>
</evidence>
<dbReference type="GO" id="GO:0033063">
    <property type="term" value="C:Rad51B-Rad51C-Rad51D-XRCC2 complex"/>
    <property type="evidence" value="ECO:0007669"/>
    <property type="project" value="TreeGrafter"/>
</dbReference>
<comment type="caution">
    <text evidence="4">The sequence shown here is derived from an EMBL/GenBank/DDBJ whole genome shotgun (WGS) entry which is preliminary data.</text>
</comment>
<dbReference type="SUPFAM" id="SSF52540">
    <property type="entry name" value="P-loop containing nucleoside triphosphate hydrolases"/>
    <property type="match status" value="1"/>
</dbReference>
<evidence type="ECO:0000256" key="1">
    <source>
        <dbReference type="ARBA" id="ARBA00004123"/>
    </source>
</evidence>
<evidence type="ECO:0000256" key="2">
    <source>
        <dbReference type="ARBA" id="ARBA00023242"/>
    </source>
</evidence>
<evidence type="ECO:0000313" key="4">
    <source>
        <dbReference type="EMBL" id="TEB25150.1"/>
    </source>
</evidence>
<dbReference type="EMBL" id="QPFP01000059">
    <property type="protein sequence ID" value="TEB25150.1"/>
    <property type="molecule type" value="Genomic_DNA"/>
</dbReference>
<dbReference type="GO" id="GO:0005657">
    <property type="term" value="C:replication fork"/>
    <property type="evidence" value="ECO:0007669"/>
    <property type="project" value="TreeGrafter"/>
</dbReference>
<dbReference type="STRING" id="71717.A0A4Y7STF8"/>
<dbReference type="AlphaFoldDB" id="A0A4Y7STF8"/>
<proteinExistence type="predicted"/>
<keyword evidence="4" id="KW-0378">Hydrolase</keyword>
<comment type="subcellular location">
    <subcellularLocation>
        <location evidence="1">Nucleus</location>
    </subcellularLocation>
</comment>
<dbReference type="GO" id="GO:0016787">
    <property type="term" value="F:hydrolase activity"/>
    <property type="evidence" value="ECO:0007669"/>
    <property type="project" value="UniProtKB-KW"/>
</dbReference>
<dbReference type="GO" id="GO:0005524">
    <property type="term" value="F:ATP binding"/>
    <property type="evidence" value="ECO:0007669"/>
    <property type="project" value="InterPro"/>
</dbReference>
<dbReference type="PANTHER" id="PTHR46457">
    <property type="entry name" value="DNA REPAIR PROTEIN RAD51 HOMOLOG 4"/>
    <property type="match status" value="1"/>
</dbReference>
<protein>
    <submittedName>
        <fullName evidence="4">P-loop containing nucleoside triphosphate hydrolase protein</fullName>
    </submittedName>
</protein>
<dbReference type="InterPro" id="IPR027417">
    <property type="entry name" value="P-loop_NTPase"/>
</dbReference>
<dbReference type="InterPro" id="IPR051988">
    <property type="entry name" value="HRR_RAD51_Paralog"/>
</dbReference>
<dbReference type="GO" id="GO:0000400">
    <property type="term" value="F:four-way junction DNA binding"/>
    <property type="evidence" value="ECO:0007669"/>
    <property type="project" value="TreeGrafter"/>
</dbReference>
<reference evidence="4 5" key="1">
    <citation type="journal article" date="2019" name="Nat. Ecol. Evol.">
        <title>Megaphylogeny resolves global patterns of mushroom evolution.</title>
        <authorList>
            <person name="Varga T."/>
            <person name="Krizsan K."/>
            <person name="Foldi C."/>
            <person name="Dima B."/>
            <person name="Sanchez-Garcia M."/>
            <person name="Sanchez-Ramirez S."/>
            <person name="Szollosi G.J."/>
            <person name="Szarkandi J.G."/>
            <person name="Papp V."/>
            <person name="Albert L."/>
            <person name="Andreopoulos W."/>
            <person name="Angelini C."/>
            <person name="Antonin V."/>
            <person name="Barry K.W."/>
            <person name="Bougher N.L."/>
            <person name="Buchanan P."/>
            <person name="Buyck B."/>
            <person name="Bense V."/>
            <person name="Catcheside P."/>
            <person name="Chovatia M."/>
            <person name="Cooper J."/>
            <person name="Damon W."/>
            <person name="Desjardin D."/>
            <person name="Finy P."/>
            <person name="Geml J."/>
            <person name="Haridas S."/>
            <person name="Hughes K."/>
            <person name="Justo A."/>
            <person name="Karasinski D."/>
            <person name="Kautmanova I."/>
            <person name="Kiss B."/>
            <person name="Kocsube S."/>
            <person name="Kotiranta H."/>
            <person name="LaButti K.M."/>
            <person name="Lechner B.E."/>
            <person name="Liimatainen K."/>
            <person name="Lipzen A."/>
            <person name="Lukacs Z."/>
            <person name="Mihaltcheva S."/>
            <person name="Morgado L.N."/>
            <person name="Niskanen T."/>
            <person name="Noordeloos M.E."/>
            <person name="Ohm R.A."/>
            <person name="Ortiz-Santana B."/>
            <person name="Ovrebo C."/>
            <person name="Racz N."/>
            <person name="Riley R."/>
            <person name="Savchenko A."/>
            <person name="Shiryaev A."/>
            <person name="Soop K."/>
            <person name="Spirin V."/>
            <person name="Szebenyi C."/>
            <person name="Tomsovsky M."/>
            <person name="Tulloss R.E."/>
            <person name="Uehling J."/>
            <person name="Grigoriev I.V."/>
            <person name="Vagvolgyi C."/>
            <person name="Papp T."/>
            <person name="Martin F.M."/>
            <person name="Miettinen O."/>
            <person name="Hibbett D.S."/>
            <person name="Nagy L.G."/>
        </authorList>
    </citation>
    <scope>NUCLEOTIDE SEQUENCE [LARGE SCALE GENOMIC DNA]</scope>
    <source>
        <strain evidence="4 5">FP101781</strain>
    </source>
</reference>